<feature type="signal peptide" evidence="3">
    <location>
        <begin position="1"/>
        <end position="21"/>
    </location>
</feature>
<dbReference type="OrthoDB" id="9779128at2"/>
<evidence type="ECO:0000256" key="4">
    <source>
        <dbReference type="RuleBase" id="RU003495"/>
    </source>
</evidence>
<reference evidence="7" key="1">
    <citation type="submission" date="2017-01" db="EMBL/GenBank/DDBJ databases">
        <authorList>
            <person name="Varghese N."/>
            <person name="Submissions S."/>
        </authorList>
    </citation>
    <scope>NUCLEOTIDE SEQUENCE [LARGE SCALE GENOMIC DNA]</scope>
    <source>
        <strain evidence="7">DSM 46698</strain>
    </source>
</reference>
<proteinExistence type="inferred from homology"/>
<organism evidence="6 7">
    <name type="scientific">Belliella pelovolcani</name>
    <dbReference type="NCBI Taxonomy" id="529505"/>
    <lineage>
        <taxon>Bacteria</taxon>
        <taxon>Pseudomonadati</taxon>
        <taxon>Bacteroidota</taxon>
        <taxon>Cytophagia</taxon>
        <taxon>Cytophagales</taxon>
        <taxon>Cyclobacteriaceae</taxon>
        <taxon>Belliella</taxon>
    </lineage>
</organism>
<name>A0A1N7MFS8_9BACT</name>
<dbReference type="GO" id="GO:0000270">
    <property type="term" value="P:peptidoglycan metabolic process"/>
    <property type="evidence" value="ECO:0007669"/>
    <property type="project" value="UniProtKB-UniRule"/>
</dbReference>
<evidence type="ECO:0000256" key="1">
    <source>
        <dbReference type="ARBA" id="ARBA00023239"/>
    </source>
</evidence>
<dbReference type="NCBIfam" id="TIGR00413">
    <property type="entry name" value="rlpA"/>
    <property type="match status" value="1"/>
</dbReference>
<comment type="function">
    <text evidence="3">Lytic transglycosylase with a strong preference for naked glycan strands that lack stem peptides.</text>
</comment>
<dbReference type="PANTHER" id="PTHR34183:SF1">
    <property type="entry name" value="ENDOLYTIC PEPTIDOGLYCAN TRANSGLYCOSYLASE RLPA"/>
    <property type="match status" value="1"/>
</dbReference>
<keyword evidence="7" id="KW-1185">Reference proteome</keyword>
<dbReference type="PANTHER" id="PTHR34183">
    <property type="entry name" value="ENDOLYTIC PEPTIDOGLYCAN TRANSGLYCOSYLASE RLPA"/>
    <property type="match status" value="1"/>
</dbReference>
<comment type="similarity">
    <text evidence="3 4">Belongs to the RlpA family.</text>
</comment>
<dbReference type="GO" id="GO:0071555">
    <property type="term" value="P:cell wall organization"/>
    <property type="evidence" value="ECO:0007669"/>
    <property type="project" value="UniProtKB-KW"/>
</dbReference>
<dbReference type="InterPro" id="IPR034718">
    <property type="entry name" value="RlpA"/>
</dbReference>
<dbReference type="RefSeq" id="WP_076500533.1">
    <property type="nucleotide sequence ID" value="NZ_FTOP01000006.1"/>
</dbReference>
<dbReference type="GO" id="GO:0008932">
    <property type="term" value="F:lytic endotransglycosylase activity"/>
    <property type="evidence" value="ECO:0007669"/>
    <property type="project" value="UniProtKB-UniRule"/>
</dbReference>
<dbReference type="HAMAP" id="MF_02071">
    <property type="entry name" value="RlpA"/>
    <property type="match status" value="1"/>
</dbReference>
<sequence length="188" mass="21587" precursor="true">MKKISLIIGLFLFFGLTSVQAQDETILLENVHVADSTFLIEEGVASYYGTRFHLRKTANGEVYNMEELTAAHKHLPFGTMLRVVNLKNEKEVWVRVNDRLPKSSKRVIDLSKGAAKELEMIRDGVVPVRLEVPDQETIVSLIDYYQDNKPAGMRLRLYPKPIEFLRPNIEMLELMLNLPSEMLLSRNN</sequence>
<keyword evidence="1 3" id="KW-0456">Lyase</keyword>
<keyword evidence="3" id="KW-0732">Signal</keyword>
<dbReference type="AlphaFoldDB" id="A0A1N7MFS8"/>
<dbReference type="STRING" id="529505.SAMN05421761_10644"/>
<keyword evidence="6" id="KW-0449">Lipoprotein</keyword>
<feature type="chain" id="PRO_5013407978" description="Probable endolytic peptidoglycan transglycosylase RlpA" evidence="3">
    <location>
        <begin position="22"/>
        <end position="188"/>
    </location>
</feature>
<dbReference type="InterPro" id="IPR012997">
    <property type="entry name" value="RplA"/>
</dbReference>
<dbReference type="CDD" id="cd22268">
    <property type="entry name" value="DPBB_RlpA-like"/>
    <property type="match status" value="1"/>
</dbReference>
<evidence type="ECO:0000313" key="6">
    <source>
        <dbReference type="EMBL" id="SIS84880.1"/>
    </source>
</evidence>
<evidence type="ECO:0000313" key="7">
    <source>
        <dbReference type="Proteomes" id="UP000186026"/>
    </source>
</evidence>
<evidence type="ECO:0000256" key="3">
    <source>
        <dbReference type="HAMAP-Rule" id="MF_02071"/>
    </source>
</evidence>
<accession>A0A1N7MFS8</accession>
<protein>
    <recommendedName>
        <fullName evidence="3">Probable endolytic peptidoglycan transglycosylase RlpA</fullName>
        <ecNumber evidence="3">4.2.2.-</ecNumber>
    </recommendedName>
</protein>
<dbReference type="EC" id="4.2.2.-" evidence="3"/>
<evidence type="ECO:0000259" key="5">
    <source>
        <dbReference type="Pfam" id="PF03330"/>
    </source>
</evidence>
<dbReference type="Gene3D" id="2.40.40.10">
    <property type="entry name" value="RlpA-like domain"/>
    <property type="match status" value="1"/>
</dbReference>
<dbReference type="Proteomes" id="UP000186026">
    <property type="component" value="Unassembled WGS sequence"/>
</dbReference>
<dbReference type="InterPro" id="IPR036908">
    <property type="entry name" value="RlpA-like_sf"/>
</dbReference>
<dbReference type="InterPro" id="IPR009009">
    <property type="entry name" value="RlpA-like_DPBB"/>
</dbReference>
<dbReference type="SUPFAM" id="SSF50685">
    <property type="entry name" value="Barwin-like endoglucanases"/>
    <property type="match status" value="1"/>
</dbReference>
<feature type="domain" description="RlpA-like protein double-psi beta-barrel" evidence="5">
    <location>
        <begin position="41"/>
        <end position="129"/>
    </location>
</feature>
<evidence type="ECO:0000256" key="2">
    <source>
        <dbReference type="ARBA" id="ARBA00023316"/>
    </source>
</evidence>
<dbReference type="EMBL" id="FTOP01000006">
    <property type="protein sequence ID" value="SIS84880.1"/>
    <property type="molecule type" value="Genomic_DNA"/>
</dbReference>
<keyword evidence="2 3" id="KW-0961">Cell wall biogenesis/degradation</keyword>
<dbReference type="Pfam" id="PF03330">
    <property type="entry name" value="DPBB_1"/>
    <property type="match status" value="1"/>
</dbReference>
<gene>
    <name evidence="3" type="primary">rlpA</name>
    <name evidence="6" type="ORF">SAMN05421761_10644</name>
</gene>